<evidence type="ECO:0000313" key="3">
    <source>
        <dbReference type="Proteomes" id="UP001280121"/>
    </source>
</evidence>
<protein>
    <recommendedName>
        <fullName evidence="1">DUF1985 domain-containing protein</fullName>
    </recommendedName>
</protein>
<evidence type="ECO:0000313" key="2">
    <source>
        <dbReference type="EMBL" id="KAK2654808.1"/>
    </source>
</evidence>
<gene>
    <name evidence="2" type="ORF">Ddye_014664</name>
</gene>
<proteinExistence type="predicted"/>
<accession>A0AAE0CLC8</accession>
<name>A0AAE0CLC8_9ROSI</name>
<feature type="domain" description="DUF1985" evidence="1">
    <location>
        <begin position="52"/>
        <end position="172"/>
    </location>
</feature>
<dbReference type="Pfam" id="PF09331">
    <property type="entry name" value="DUF1985"/>
    <property type="match status" value="1"/>
</dbReference>
<dbReference type="PANTHER" id="PTHR48449">
    <property type="entry name" value="DUF1985 DOMAIN-CONTAINING PROTEIN"/>
    <property type="match status" value="1"/>
</dbReference>
<keyword evidence="3" id="KW-1185">Reference proteome</keyword>
<dbReference type="EMBL" id="JANJYI010000004">
    <property type="protein sequence ID" value="KAK2654808.1"/>
    <property type="molecule type" value="Genomic_DNA"/>
</dbReference>
<sequence length="491" mass="56328">MTTLFLKLHNDDDDVEDDDVSDRLKMLRNNGGCGRLKTMTTKTMKVSVEYGLCGKTFRFSIEEFCLITGLECGHDPTLEVKEKRDGCGSFRSSMLNGEVRFNNKTLEAIFKSAFSDSDEDMVKLALLYFLETVLFGKDQKVFIGAHHVELLEDLDTFNKYPWGRKCYKTTLNSLQRDLWKMAEDYHITSKKTVSGKKRKRQAKKENDGIRQYALHGVPYAFQIWACEEIPTIGVQIANKSGALLHRIVNWITPGTPDATHVIKLLNRKNMQVLKKLKPTPLEREEEYVKSLFTAEHELEPPVVDGKAEEDIVGVNVAENDARFRDEQDRQENVEYKAKRVYCEAIHENKFKLDDLMKRMDGMDKKLDLIINLLGVRGQTPVKDRKSNDAMEMDGAQMNEKDEQMDEKEELELVGSNGEEKGVQVEDNCNTWMSIIMYEKPPPIIPKRHSKKAAALKSPYTDTQGIKPKKLPKFKPLPKLLQAELKKVEAWL</sequence>
<reference evidence="2" key="1">
    <citation type="journal article" date="2023" name="Plant J.">
        <title>Genome sequences and population genomics provide insights into the demographic history, inbreeding, and mutation load of two 'living fossil' tree species of Dipteronia.</title>
        <authorList>
            <person name="Feng Y."/>
            <person name="Comes H.P."/>
            <person name="Chen J."/>
            <person name="Zhu S."/>
            <person name="Lu R."/>
            <person name="Zhang X."/>
            <person name="Li P."/>
            <person name="Qiu J."/>
            <person name="Olsen K.M."/>
            <person name="Qiu Y."/>
        </authorList>
    </citation>
    <scope>NUCLEOTIDE SEQUENCE</scope>
    <source>
        <strain evidence="2">KIB01</strain>
    </source>
</reference>
<dbReference type="InterPro" id="IPR015410">
    <property type="entry name" value="DUF1985"/>
</dbReference>
<dbReference type="Proteomes" id="UP001280121">
    <property type="component" value="Unassembled WGS sequence"/>
</dbReference>
<evidence type="ECO:0000259" key="1">
    <source>
        <dbReference type="Pfam" id="PF09331"/>
    </source>
</evidence>
<dbReference type="PANTHER" id="PTHR48449:SF1">
    <property type="entry name" value="DUF1985 DOMAIN-CONTAINING PROTEIN"/>
    <property type="match status" value="1"/>
</dbReference>
<comment type="caution">
    <text evidence="2">The sequence shown here is derived from an EMBL/GenBank/DDBJ whole genome shotgun (WGS) entry which is preliminary data.</text>
</comment>
<organism evidence="2 3">
    <name type="scientific">Dipteronia dyeriana</name>
    <dbReference type="NCBI Taxonomy" id="168575"/>
    <lineage>
        <taxon>Eukaryota</taxon>
        <taxon>Viridiplantae</taxon>
        <taxon>Streptophyta</taxon>
        <taxon>Embryophyta</taxon>
        <taxon>Tracheophyta</taxon>
        <taxon>Spermatophyta</taxon>
        <taxon>Magnoliopsida</taxon>
        <taxon>eudicotyledons</taxon>
        <taxon>Gunneridae</taxon>
        <taxon>Pentapetalae</taxon>
        <taxon>rosids</taxon>
        <taxon>malvids</taxon>
        <taxon>Sapindales</taxon>
        <taxon>Sapindaceae</taxon>
        <taxon>Hippocastanoideae</taxon>
        <taxon>Acereae</taxon>
        <taxon>Dipteronia</taxon>
    </lineage>
</organism>
<dbReference type="AlphaFoldDB" id="A0AAE0CLC8"/>